<dbReference type="InterPro" id="IPR016181">
    <property type="entry name" value="Acyl_CoA_acyltransferase"/>
</dbReference>
<feature type="domain" description="N-acetyltransferase" evidence="1">
    <location>
        <begin position="60"/>
        <end position="221"/>
    </location>
</feature>
<dbReference type="AlphaFoldDB" id="A0A3N0BG66"/>
<gene>
    <name evidence="2" type="ORF">DMP08_04120</name>
</gene>
<protein>
    <recommendedName>
        <fullName evidence="1">N-acetyltransferase domain-containing protein</fullName>
    </recommendedName>
</protein>
<dbReference type="Pfam" id="PF00583">
    <property type="entry name" value="Acetyltransf_1"/>
    <property type="match status" value="1"/>
</dbReference>
<organism evidence="2 3">
    <name type="scientific">Paraeggerthella hongkongensis</name>
    <dbReference type="NCBI Taxonomy" id="230658"/>
    <lineage>
        <taxon>Bacteria</taxon>
        <taxon>Bacillati</taxon>
        <taxon>Actinomycetota</taxon>
        <taxon>Coriobacteriia</taxon>
        <taxon>Eggerthellales</taxon>
        <taxon>Eggerthellaceae</taxon>
        <taxon>Paraeggerthella</taxon>
    </lineage>
</organism>
<dbReference type="SUPFAM" id="SSF55729">
    <property type="entry name" value="Acyl-CoA N-acyltransferases (Nat)"/>
    <property type="match status" value="1"/>
</dbReference>
<reference evidence="3" key="1">
    <citation type="submission" date="2018-05" db="EMBL/GenBank/DDBJ databases">
        <title>Genome Sequencing of selected type strains of the family Eggerthellaceae.</title>
        <authorList>
            <person name="Danylec N."/>
            <person name="Stoll D.A."/>
            <person name="Doetsch A."/>
            <person name="Huch M."/>
        </authorList>
    </citation>
    <scope>NUCLEOTIDE SEQUENCE [LARGE SCALE GENOMIC DNA]</scope>
    <source>
        <strain evidence="3">DSM 16106</strain>
    </source>
</reference>
<evidence type="ECO:0000313" key="3">
    <source>
        <dbReference type="Proteomes" id="UP000278632"/>
    </source>
</evidence>
<dbReference type="PROSITE" id="PS51186">
    <property type="entry name" value="GNAT"/>
    <property type="match status" value="1"/>
</dbReference>
<keyword evidence="3" id="KW-1185">Reference proteome</keyword>
<accession>A0A3N0BG66</accession>
<dbReference type="GO" id="GO:0016747">
    <property type="term" value="F:acyltransferase activity, transferring groups other than amino-acyl groups"/>
    <property type="evidence" value="ECO:0007669"/>
    <property type="project" value="InterPro"/>
</dbReference>
<dbReference type="EMBL" id="QICD01000005">
    <property type="protein sequence ID" value="RNL46876.1"/>
    <property type="molecule type" value="Genomic_DNA"/>
</dbReference>
<evidence type="ECO:0000259" key="1">
    <source>
        <dbReference type="PROSITE" id="PS51186"/>
    </source>
</evidence>
<dbReference type="InterPro" id="IPR000182">
    <property type="entry name" value="GNAT_dom"/>
</dbReference>
<comment type="caution">
    <text evidence="2">The sequence shown here is derived from an EMBL/GenBank/DDBJ whole genome shotgun (WGS) entry which is preliminary data.</text>
</comment>
<name>A0A3N0BG66_9ACTN</name>
<sequence length="234" mass="25141">MGASSVAPANVIDPFAEGVFSGGFSEEMRAMAFGLVLQLGEDDSDLRAANEDGEIVGSAATFRLAHQEDIATICDFRCAQSVEYWGLAPSGDACRLFHAETEAFLRRTLNTSVFFALVEQGGEVVSMSGLEAADRIPTISAHGGAQRSATVVACYTPPQHRGRGFMRRMLSAWTSMAPMLGIDTIYMETHNDSMRHLAQSAGYEHVSDKYRLTLPVGEPLGADADSQVRLVAAC</sequence>
<dbReference type="Gene3D" id="3.40.630.30">
    <property type="match status" value="1"/>
</dbReference>
<proteinExistence type="predicted"/>
<evidence type="ECO:0000313" key="2">
    <source>
        <dbReference type="EMBL" id="RNL46876.1"/>
    </source>
</evidence>
<dbReference type="Proteomes" id="UP000278632">
    <property type="component" value="Unassembled WGS sequence"/>
</dbReference>